<sequence>MAAISPVASMAECEDDDVVSYHALRGERRRQRKGMVEKRSWSHAEDLFLRQLVASMGGPTLTLSWTQIATEFSEHHSNRSGKQCRERFANHLHPDVRKGGWTKEEDLTIRRLQQELGNQWAKMVRYLPGRSDNSIKNRFWSFQRSKERKRERVMAASSRLPRSSPVRQATSSVALALDRKIEIEVTEQRRYKENSLKDHITIPYRNFGLGQVPEGIEVMDSVHSPSGQGDFDGSVPILKRRRVSDDSSTTTMPAGTPYARPFAPDPRAFMQGQGPPANNSGPVNMTTASPQARYASLAKMVSIGDSDSDDDDIIGQSEATSPAPKGYAHLPLGPTVSETHSPVSSPSTATATDTTTASATTDVSTEELERGLGLSLVAPASQAPAVSGVRFITDEELSKSRIIFNWPMTADNKPFTVGKGN</sequence>
<dbReference type="PANTHER" id="PTHR45614">
    <property type="entry name" value="MYB PROTEIN-RELATED"/>
    <property type="match status" value="1"/>
</dbReference>
<dbReference type="Proteomes" id="UP001165160">
    <property type="component" value="Unassembled WGS sequence"/>
</dbReference>
<feature type="region of interest" description="Disordered" evidence="1">
    <location>
        <begin position="303"/>
        <end position="366"/>
    </location>
</feature>
<dbReference type="AlphaFoldDB" id="A0A9W7BVZ5"/>
<dbReference type="GO" id="GO:0000981">
    <property type="term" value="F:DNA-binding transcription factor activity, RNA polymerase II-specific"/>
    <property type="evidence" value="ECO:0007669"/>
    <property type="project" value="TreeGrafter"/>
</dbReference>
<dbReference type="InterPro" id="IPR001005">
    <property type="entry name" value="SANT/Myb"/>
</dbReference>
<dbReference type="InterPro" id="IPR050560">
    <property type="entry name" value="MYB_TF"/>
</dbReference>
<dbReference type="PROSITE" id="PS50090">
    <property type="entry name" value="MYB_LIKE"/>
    <property type="match status" value="2"/>
</dbReference>
<name>A0A9W7BVZ5_9STRA</name>
<reference evidence="5" key="1">
    <citation type="journal article" date="2023" name="Commun. Biol.">
        <title>Genome analysis of Parmales, the sister group of diatoms, reveals the evolutionary specialization of diatoms from phago-mixotrophs to photoautotrophs.</title>
        <authorList>
            <person name="Ban H."/>
            <person name="Sato S."/>
            <person name="Yoshikawa S."/>
            <person name="Yamada K."/>
            <person name="Nakamura Y."/>
            <person name="Ichinomiya M."/>
            <person name="Sato N."/>
            <person name="Blanc-Mathieu R."/>
            <person name="Endo H."/>
            <person name="Kuwata A."/>
            <person name="Ogata H."/>
        </authorList>
    </citation>
    <scope>NUCLEOTIDE SEQUENCE [LARGE SCALE GENOMIC DNA]</scope>
    <source>
        <strain evidence="5">NIES 3699</strain>
    </source>
</reference>
<evidence type="ECO:0000259" key="3">
    <source>
        <dbReference type="PROSITE" id="PS51294"/>
    </source>
</evidence>
<dbReference type="GO" id="GO:0005634">
    <property type="term" value="C:nucleus"/>
    <property type="evidence" value="ECO:0007669"/>
    <property type="project" value="TreeGrafter"/>
</dbReference>
<feature type="domain" description="Myb-like" evidence="2">
    <location>
        <begin position="93"/>
        <end position="143"/>
    </location>
</feature>
<keyword evidence="5" id="KW-1185">Reference proteome</keyword>
<feature type="compositionally biased region" description="Polar residues" evidence="1">
    <location>
        <begin position="276"/>
        <end position="287"/>
    </location>
</feature>
<evidence type="ECO:0000256" key="1">
    <source>
        <dbReference type="SAM" id="MobiDB-lite"/>
    </source>
</evidence>
<feature type="domain" description="HTH myb-type" evidence="3">
    <location>
        <begin position="38"/>
        <end position="92"/>
    </location>
</feature>
<comment type="caution">
    <text evidence="4">The sequence shown here is derived from an EMBL/GenBank/DDBJ whole genome shotgun (WGS) entry which is preliminary data.</text>
</comment>
<accession>A0A9W7BVZ5</accession>
<proteinExistence type="predicted"/>
<dbReference type="InterPro" id="IPR009057">
    <property type="entry name" value="Homeodomain-like_sf"/>
</dbReference>
<dbReference type="GO" id="GO:0000978">
    <property type="term" value="F:RNA polymerase II cis-regulatory region sequence-specific DNA binding"/>
    <property type="evidence" value="ECO:0007669"/>
    <property type="project" value="TreeGrafter"/>
</dbReference>
<feature type="region of interest" description="Disordered" evidence="1">
    <location>
        <begin position="242"/>
        <end position="287"/>
    </location>
</feature>
<dbReference type="PANTHER" id="PTHR45614:SF274">
    <property type="entry name" value="MYB-LIKE DNA-BINDING PROTEIN"/>
    <property type="match status" value="1"/>
</dbReference>
<feature type="domain" description="Myb-like" evidence="2">
    <location>
        <begin position="33"/>
        <end position="92"/>
    </location>
</feature>
<protein>
    <submittedName>
        <fullName evidence="4">Uncharacterized protein</fullName>
    </submittedName>
</protein>
<evidence type="ECO:0000259" key="2">
    <source>
        <dbReference type="PROSITE" id="PS50090"/>
    </source>
</evidence>
<dbReference type="Gene3D" id="1.10.10.60">
    <property type="entry name" value="Homeodomain-like"/>
    <property type="match status" value="2"/>
</dbReference>
<feature type="compositionally biased region" description="Low complexity" evidence="1">
    <location>
        <begin position="341"/>
        <end position="363"/>
    </location>
</feature>
<dbReference type="PROSITE" id="PS51294">
    <property type="entry name" value="HTH_MYB"/>
    <property type="match status" value="2"/>
</dbReference>
<evidence type="ECO:0000313" key="5">
    <source>
        <dbReference type="Proteomes" id="UP001165160"/>
    </source>
</evidence>
<dbReference type="Pfam" id="PF13921">
    <property type="entry name" value="Myb_DNA-bind_6"/>
    <property type="match status" value="1"/>
</dbReference>
<evidence type="ECO:0000313" key="4">
    <source>
        <dbReference type="EMBL" id="GMH97709.1"/>
    </source>
</evidence>
<dbReference type="SMART" id="SM00717">
    <property type="entry name" value="SANT"/>
    <property type="match status" value="2"/>
</dbReference>
<dbReference type="SUPFAM" id="SSF46689">
    <property type="entry name" value="Homeodomain-like"/>
    <property type="match status" value="1"/>
</dbReference>
<dbReference type="InterPro" id="IPR017930">
    <property type="entry name" value="Myb_dom"/>
</dbReference>
<dbReference type="CDD" id="cd00167">
    <property type="entry name" value="SANT"/>
    <property type="match status" value="2"/>
</dbReference>
<gene>
    <name evidence="4" type="ORF">TrVE_jg4317</name>
</gene>
<feature type="domain" description="HTH myb-type" evidence="3">
    <location>
        <begin position="93"/>
        <end position="147"/>
    </location>
</feature>
<dbReference type="EMBL" id="BRXX01000205">
    <property type="protein sequence ID" value="GMH97709.1"/>
    <property type="molecule type" value="Genomic_DNA"/>
</dbReference>
<organism evidence="4 5">
    <name type="scientific">Triparma verrucosa</name>
    <dbReference type="NCBI Taxonomy" id="1606542"/>
    <lineage>
        <taxon>Eukaryota</taxon>
        <taxon>Sar</taxon>
        <taxon>Stramenopiles</taxon>
        <taxon>Ochrophyta</taxon>
        <taxon>Bolidophyceae</taxon>
        <taxon>Parmales</taxon>
        <taxon>Triparmaceae</taxon>
        <taxon>Triparma</taxon>
    </lineage>
</organism>